<dbReference type="FunCoup" id="A0A2K1YH10">
    <property type="interactions" value="2617"/>
</dbReference>
<evidence type="ECO:0000256" key="4">
    <source>
        <dbReference type="ARBA" id="ARBA00038355"/>
    </source>
</evidence>
<dbReference type="AlphaFoldDB" id="A0A2K1YH10"/>
<evidence type="ECO:0000256" key="1">
    <source>
        <dbReference type="ARBA" id="ARBA00022801"/>
    </source>
</evidence>
<dbReference type="Pfam" id="PF03031">
    <property type="entry name" value="NIF"/>
    <property type="match status" value="1"/>
</dbReference>
<evidence type="ECO:0000256" key="2">
    <source>
        <dbReference type="ARBA" id="ARBA00022912"/>
    </source>
</evidence>
<gene>
    <name evidence="6" type="ORF">POPTR_011G078300</name>
</gene>
<dbReference type="GO" id="GO:0005634">
    <property type="term" value="C:nucleus"/>
    <property type="evidence" value="ECO:0007669"/>
    <property type="project" value="UniProtKB-ARBA"/>
</dbReference>
<dbReference type="PROSITE" id="PS50969">
    <property type="entry name" value="FCP1"/>
    <property type="match status" value="1"/>
</dbReference>
<organism evidence="6 7">
    <name type="scientific">Populus trichocarpa</name>
    <name type="common">Western balsam poplar</name>
    <name type="synonym">Populus balsamifera subsp. trichocarpa</name>
    <dbReference type="NCBI Taxonomy" id="3694"/>
    <lineage>
        <taxon>Eukaryota</taxon>
        <taxon>Viridiplantae</taxon>
        <taxon>Streptophyta</taxon>
        <taxon>Embryophyta</taxon>
        <taxon>Tracheophyta</taxon>
        <taxon>Spermatophyta</taxon>
        <taxon>Magnoliopsida</taxon>
        <taxon>eudicotyledons</taxon>
        <taxon>Gunneridae</taxon>
        <taxon>Pentapetalae</taxon>
        <taxon>rosids</taxon>
        <taxon>fabids</taxon>
        <taxon>Malpighiales</taxon>
        <taxon>Salicaceae</taxon>
        <taxon>Saliceae</taxon>
        <taxon>Populus</taxon>
    </lineage>
</organism>
<dbReference type="CDD" id="cd07521">
    <property type="entry name" value="HAD_FCP1-like"/>
    <property type="match status" value="1"/>
</dbReference>
<dbReference type="STRING" id="3694.A0A2K1YH10"/>
<dbReference type="Gramene" id="Potri.011G078300.3.v4.1">
    <property type="protein sequence ID" value="Potri.011G078300.3.v4.1"/>
    <property type="gene ID" value="Potri.011G078300.v4.1"/>
</dbReference>
<evidence type="ECO:0000256" key="3">
    <source>
        <dbReference type="ARBA" id="ARBA00037324"/>
    </source>
</evidence>
<dbReference type="SMART" id="SM00577">
    <property type="entry name" value="CPDc"/>
    <property type="match status" value="1"/>
</dbReference>
<dbReference type="SUPFAM" id="SSF56784">
    <property type="entry name" value="HAD-like"/>
    <property type="match status" value="1"/>
</dbReference>
<dbReference type="EMBL" id="CM009300">
    <property type="protein sequence ID" value="PNT12315.1"/>
    <property type="molecule type" value="Genomic_DNA"/>
</dbReference>
<feature type="domain" description="FCP1 homology" evidence="5">
    <location>
        <begin position="306"/>
        <end position="465"/>
    </location>
</feature>
<dbReference type="OMA" id="SCEYQTC"/>
<dbReference type="NCBIfam" id="TIGR02251">
    <property type="entry name" value="HIF-SF_euk"/>
    <property type="match status" value="1"/>
</dbReference>
<evidence type="ECO:0000313" key="7">
    <source>
        <dbReference type="Proteomes" id="UP000006729"/>
    </source>
</evidence>
<dbReference type="Gene3D" id="3.40.50.1000">
    <property type="entry name" value="HAD superfamily/HAD-like"/>
    <property type="match status" value="1"/>
</dbReference>
<dbReference type="Proteomes" id="UP000006729">
    <property type="component" value="Chromosome 11"/>
</dbReference>
<evidence type="ECO:0000313" key="6">
    <source>
        <dbReference type="EMBL" id="PNT12315.1"/>
    </source>
</evidence>
<keyword evidence="2" id="KW-0904">Protein phosphatase</keyword>
<dbReference type="InParanoid" id="A0A2K1YH10"/>
<dbReference type="InterPro" id="IPR036412">
    <property type="entry name" value="HAD-like_sf"/>
</dbReference>
<proteinExistence type="inferred from homology"/>
<dbReference type="InterPro" id="IPR023214">
    <property type="entry name" value="HAD_sf"/>
</dbReference>
<dbReference type="InterPro" id="IPR011948">
    <property type="entry name" value="Dullard_phosphatase"/>
</dbReference>
<protein>
    <recommendedName>
        <fullName evidence="5">FCP1 homology domain-containing protein</fullName>
    </recommendedName>
</protein>
<comment type="function">
    <text evidence="3">Probable phosphatase.</text>
</comment>
<dbReference type="PANTHER" id="PTHR12210">
    <property type="entry name" value="DULLARD PROTEIN PHOSPHATASE"/>
    <property type="match status" value="1"/>
</dbReference>
<dbReference type="SMR" id="A0A2K1YH10"/>
<keyword evidence="1" id="KW-0378">Hydrolase</keyword>
<reference evidence="6 7" key="1">
    <citation type="journal article" date="2006" name="Science">
        <title>The genome of black cottonwood, Populus trichocarpa (Torr. &amp; Gray).</title>
        <authorList>
            <person name="Tuskan G.A."/>
            <person name="Difazio S."/>
            <person name="Jansson S."/>
            <person name="Bohlmann J."/>
            <person name="Grigoriev I."/>
            <person name="Hellsten U."/>
            <person name="Putnam N."/>
            <person name="Ralph S."/>
            <person name="Rombauts S."/>
            <person name="Salamov A."/>
            <person name="Schein J."/>
            <person name="Sterck L."/>
            <person name="Aerts A."/>
            <person name="Bhalerao R.R."/>
            <person name="Bhalerao R.P."/>
            <person name="Blaudez D."/>
            <person name="Boerjan W."/>
            <person name="Brun A."/>
            <person name="Brunner A."/>
            <person name="Busov V."/>
            <person name="Campbell M."/>
            <person name="Carlson J."/>
            <person name="Chalot M."/>
            <person name="Chapman J."/>
            <person name="Chen G.L."/>
            <person name="Cooper D."/>
            <person name="Coutinho P.M."/>
            <person name="Couturier J."/>
            <person name="Covert S."/>
            <person name="Cronk Q."/>
            <person name="Cunningham R."/>
            <person name="Davis J."/>
            <person name="Degroeve S."/>
            <person name="Dejardin A."/>
            <person name="Depamphilis C."/>
            <person name="Detter J."/>
            <person name="Dirks B."/>
            <person name="Dubchak I."/>
            <person name="Duplessis S."/>
            <person name="Ehlting J."/>
            <person name="Ellis B."/>
            <person name="Gendler K."/>
            <person name="Goodstein D."/>
            <person name="Gribskov M."/>
            <person name="Grimwood J."/>
            <person name="Groover A."/>
            <person name="Gunter L."/>
            <person name="Hamberger B."/>
            <person name="Heinze B."/>
            <person name="Helariutta Y."/>
            <person name="Henrissat B."/>
            <person name="Holligan D."/>
            <person name="Holt R."/>
            <person name="Huang W."/>
            <person name="Islam-Faridi N."/>
            <person name="Jones S."/>
            <person name="Jones-Rhoades M."/>
            <person name="Jorgensen R."/>
            <person name="Joshi C."/>
            <person name="Kangasjarvi J."/>
            <person name="Karlsson J."/>
            <person name="Kelleher C."/>
            <person name="Kirkpatrick R."/>
            <person name="Kirst M."/>
            <person name="Kohler A."/>
            <person name="Kalluri U."/>
            <person name="Larimer F."/>
            <person name="Leebens-Mack J."/>
            <person name="Leple J.C."/>
            <person name="Locascio P."/>
            <person name="Lou Y."/>
            <person name="Lucas S."/>
            <person name="Martin F."/>
            <person name="Montanini B."/>
            <person name="Napoli C."/>
            <person name="Nelson D.R."/>
            <person name="Nelson C."/>
            <person name="Nieminen K."/>
            <person name="Nilsson O."/>
            <person name="Pereda V."/>
            <person name="Peter G."/>
            <person name="Philippe R."/>
            <person name="Pilate G."/>
            <person name="Poliakov A."/>
            <person name="Razumovskaya J."/>
            <person name="Richardson P."/>
            <person name="Rinaldi C."/>
            <person name="Ritland K."/>
            <person name="Rouze P."/>
            <person name="Ryaboy D."/>
            <person name="Schmutz J."/>
            <person name="Schrader J."/>
            <person name="Segerman B."/>
            <person name="Shin H."/>
            <person name="Siddiqui A."/>
            <person name="Sterky F."/>
            <person name="Terry A."/>
            <person name="Tsai C.J."/>
            <person name="Uberbacher E."/>
            <person name="Unneberg P."/>
            <person name="Vahala J."/>
            <person name="Wall K."/>
            <person name="Wessler S."/>
            <person name="Yang G."/>
            <person name="Yin T."/>
            <person name="Douglas C."/>
            <person name="Marra M."/>
            <person name="Sandberg G."/>
            <person name="Van de Peer Y."/>
            <person name="Rokhsar D."/>
        </authorList>
    </citation>
    <scope>NUCLEOTIDE SEQUENCE [LARGE SCALE GENOMIC DNA]</scope>
    <source>
        <strain evidence="7">cv. Nisqually</strain>
    </source>
</reference>
<dbReference type="FunFam" id="3.40.50.1000:FF:000015">
    <property type="entry name" value="CTD small phosphatase-like protein 2"/>
    <property type="match status" value="1"/>
</dbReference>
<dbReference type="InterPro" id="IPR050365">
    <property type="entry name" value="TIM50"/>
</dbReference>
<keyword evidence="7" id="KW-1185">Reference proteome</keyword>
<comment type="similarity">
    <text evidence="4">Belongs to the CTDSPL2 family.</text>
</comment>
<name>A0A2K1YH10_POPTR</name>
<accession>A0A2K1YH10</accession>
<dbReference type="GO" id="GO:0004721">
    <property type="term" value="F:phosphoprotein phosphatase activity"/>
    <property type="evidence" value="ECO:0000318"/>
    <property type="project" value="GO_Central"/>
</dbReference>
<sequence length="483" mass="54046">MPSFKMKTNLNMSSIRETNCLSVCQKSNVISKKSYSHVSVSQQPAEFDKCVQKCQDGCVASSMEIYTQEGDIKNNEAVDLQDLPRDGNSQFLKQLPISVDSGTTGDIESIYNFASNLETIFSPVLEPIEVLSVPNIDDGAGNNNDLYVPGLGPDDSDYNKSSCDYQTCNISDFFISDMIIASLPFGESAVVNDFTDANPFLDYKCAEPSMLFDVAEECMILPFLKDTAKVSDSNDMKSSEEAMIDSDNSGLYLAINQIRSCDQESDLITDSDQAEDFDPQFFIRNLPELSDVVSNFRPSISPKEPCRRKSITLVLDLDETLVHSTLEHCDDADFTFTVFFNMKEHTVYVKQRPHVHTFLERVAEMFEVVIFTASQSIYAAQLLDMLDPDRKLISRRIYRESCIFSDGSYTKDLTVLGVDLAKVAIIDNSPQVFRLQVNNGIPIKSWFSDSSDCALISLLPFLETLVNADDVRPIIAKRFGNKE</sequence>
<evidence type="ECO:0000259" key="5">
    <source>
        <dbReference type="PROSITE" id="PS50969"/>
    </source>
</evidence>
<dbReference type="InterPro" id="IPR004274">
    <property type="entry name" value="FCP1_dom"/>
</dbReference>